<dbReference type="AlphaFoldDB" id="A0A1H9X0R0"/>
<evidence type="ECO:0000313" key="1">
    <source>
        <dbReference type="EMBL" id="SES39756.1"/>
    </source>
</evidence>
<proteinExistence type="predicted"/>
<sequence>MPRLIREWRATLGRAVTTLGTVLYPHPDFLCAPPRPHPPLPGHPELLGTAPSRAERAVLRALSG</sequence>
<accession>A0A1H9X0R0</accession>
<dbReference type="EMBL" id="FOGI01000012">
    <property type="protein sequence ID" value="SES39756.1"/>
    <property type="molecule type" value="Genomic_DNA"/>
</dbReference>
<dbReference type="STRING" id="155974.SAMN04487818_112108"/>
<name>A0A1H9X0R0_9PSEU</name>
<protein>
    <submittedName>
        <fullName evidence="1">Uncharacterized protein</fullName>
    </submittedName>
</protein>
<evidence type="ECO:0000313" key="2">
    <source>
        <dbReference type="Proteomes" id="UP000199051"/>
    </source>
</evidence>
<organism evidence="1 2">
    <name type="scientific">Actinokineospora terrae</name>
    <dbReference type="NCBI Taxonomy" id="155974"/>
    <lineage>
        <taxon>Bacteria</taxon>
        <taxon>Bacillati</taxon>
        <taxon>Actinomycetota</taxon>
        <taxon>Actinomycetes</taxon>
        <taxon>Pseudonocardiales</taxon>
        <taxon>Pseudonocardiaceae</taxon>
        <taxon>Actinokineospora</taxon>
    </lineage>
</organism>
<reference evidence="2" key="1">
    <citation type="submission" date="2016-10" db="EMBL/GenBank/DDBJ databases">
        <authorList>
            <person name="Varghese N."/>
            <person name="Submissions S."/>
        </authorList>
    </citation>
    <scope>NUCLEOTIDE SEQUENCE [LARGE SCALE GENOMIC DNA]</scope>
    <source>
        <strain evidence="2">DSM 44260</strain>
    </source>
</reference>
<dbReference type="Proteomes" id="UP000199051">
    <property type="component" value="Unassembled WGS sequence"/>
</dbReference>
<dbReference type="RefSeq" id="WP_092784131.1">
    <property type="nucleotide sequence ID" value="NZ_FOGI01000012.1"/>
</dbReference>
<gene>
    <name evidence="1" type="ORF">SAMN04487818_112108</name>
</gene>
<keyword evidence="2" id="KW-1185">Reference proteome</keyword>